<sequence>MLIGLMVGTSEPGIGPTRSKFTQTEATSSDDGIHLAWRLAVGPLAWFDFGPIFRLEDIFV</sequence>
<organism evidence="1 2">
    <name type="scientific">Colocasia esculenta</name>
    <name type="common">Wild taro</name>
    <name type="synonym">Arum esculentum</name>
    <dbReference type="NCBI Taxonomy" id="4460"/>
    <lineage>
        <taxon>Eukaryota</taxon>
        <taxon>Viridiplantae</taxon>
        <taxon>Streptophyta</taxon>
        <taxon>Embryophyta</taxon>
        <taxon>Tracheophyta</taxon>
        <taxon>Spermatophyta</taxon>
        <taxon>Magnoliopsida</taxon>
        <taxon>Liliopsida</taxon>
        <taxon>Araceae</taxon>
        <taxon>Aroideae</taxon>
        <taxon>Colocasieae</taxon>
        <taxon>Colocasia</taxon>
    </lineage>
</organism>
<comment type="caution">
    <text evidence="1">The sequence shown here is derived from an EMBL/GenBank/DDBJ whole genome shotgun (WGS) entry which is preliminary data.</text>
</comment>
<name>A0A843VKG5_COLES</name>
<dbReference type="AlphaFoldDB" id="A0A843VKG5"/>
<gene>
    <name evidence="1" type="ORF">Taro_029136</name>
</gene>
<protein>
    <submittedName>
        <fullName evidence="1">Uncharacterized protein</fullName>
    </submittedName>
</protein>
<proteinExistence type="predicted"/>
<dbReference type="EMBL" id="NMUH01001920">
    <property type="protein sequence ID" value="MQL96465.1"/>
    <property type="molecule type" value="Genomic_DNA"/>
</dbReference>
<keyword evidence="2" id="KW-1185">Reference proteome</keyword>
<reference evidence="1" key="1">
    <citation type="submission" date="2017-07" db="EMBL/GenBank/DDBJ databases">
        <title>Taro Niue Genome Assembly and Annotation.</title>
        <authorList>
            <person name="Atibalentja N."/>
            <person name="Keating K."/>
            <person name="Fields C.J."/>
        </authorList>
    </citation>
    <scope>NUCLEOTIDE SEQUENCE</scope>
    <source>
        <strain evidence="1">Niue_2</strain>
        <tissue evidence="1">Leaf</tissue>
    </source>
</reference>
<evidence type="ECO:0000313" key="2">
    <source>
        <dbReference type="Proteomes" id="UP000652761"/>
    </source>
</evidence>
<dbReference type="Proteomes" id="UP000652761">
    <property type="component" value="Unassembled WGS sequence"/>
</dbReference>
<accession>A0A843VKG5</accession>
<evidence type="ECO:0000313" key="1">
    <source>
        <dbReference type="EMBL" id="MQL96465.1"/>
    </source>
</evidence>